<dbReference type="SUPFAM" id="SSF52283">
    <property type="entry name" value="Formate/glycerate dehydrogenase catalytic domain-like"/>
    <property type="match status" value="1"/>
</dbReference>
<sequence>MSTLSVGVIGTSRKEDERRVPIHPEHLPRLARELREQLVFEAGYGERFGVSDSELASQVGGLASRDELLENMDAVIIAKPLLADFEKLREYGVLWGYPHCTQQQQITQTAIDRKQTLIAFEDMFVWGPQGQVGRHTFYKNNEMAGYCGVIHALQLKGIDGHYGNQRKVVIFSFGAVSRGAIYALKAHGFRDITICIQRPDHEVREEVLDCHYVRLRMGGENEARMIVVEHDGSQRPLTELINEAGIIINGTYQDTNTPIDFVLEEEKACLNPGCLIIDVSCDENMGFYFAKPTTFREPMFQVEKVDYYAVDHTPSYLWESASRSISAALIVHLPTIVSGENAWQKNETIRRAINIDKGEVLKKDILAFQNRQSDYPHAAI</sequence>
<dbReference type="Gene3D" id="3.40.50.720">
    <property type="entry name" value="NAD(P)-binding Rossmann-like Domain"/>
    <property type="match status" value="2"/>
</dbReference>
<name>A0A2N5WY20_9GAMM</name>
<dbReference type="RefSeq" id="WP_101518937.1">
    <property type="nucleotide sequence ID" value="NZ_PKUS01000037.1"/>
</dbReference>
<dbReference type="InterPro" id="IPR036291">
    <property type="entry name" value="NAD(P)-bd_dom_sf"/>
</dbReference>
<evidence type="ECO:0000313" key="4">
    <source>
        <dbReference type="EMBL" id="PLW67131.1"/>
    </source>
</evidence>
<feature type="domain" description="Alanine dehydrogenase/pyridine nucleotide transhydrogenase N-terminal" evidence="3">
    <location>
        <begin position="7"/>
        <end position="133"/>
    </location>
</feature>
<dbReference type="AlphaFoldDB" id="A0A2N5WY20"/>
<dbReference type="Proteomes" id="UP000235005">
    <property type="component" value="Unassembled WGS sequence"/>
</dbReference>
<accession>A0A2N5WY20</accession>
<dbReference type="SMART" id="SM01003">
    <property type="entry name" value="AlaDh_PNT_N"/>
    <property type="match status" value="1"/>
</dbReference>
<dbReference type="GO" id="GO:0005886">
    <property type="term" value="C:plasma membrane"/>
    <property type="evidence" value="ECO:0007669"/>
    <property type="project" value="TreeGrafter"/>
</dbReference>
<evidence type="ECO:0000256" key="1">
    <source>
        <dbReference type="ARBA" id="ARBA00023002"/>
    </source>
</evidence>
<evidence type="ECO:0000259" key="3">
    <source>
        <dbReference type="SMART" id="SM01003"/>
    </source>
</evidence>
<dbReference type="GO" id="GO:0006524">
    <property type="term" value="P:alanine catabolic process"/>
    <property type="evidence" value="ECO:0007669"/>
    <property type="project" value="TreeGrafter"/>
</dbReference>
<dbReference type="GO" id="GO:0000286">
    <property type="term" value="F:alanine dehydrogenase activity"/>
    <property type="evidence" value="ECO:0007669"/>
    <property type="project" value="TreeGrafter"/>
</dbReference>
<keyword evidence="1" id="KW-0560">Oxidoreductase</keyword>
<evidence type="ECO:0000313" key="5">
    <source>
        <dbReference type="Proteomes" id="UP000235005"/>
    </source>
</evidence>
<dbReference type="CDD" id="cd12181">
    <property type="entry name" value="ceo_syn"/>
    <property type="match status" value="1"/>
</dbReference>
<keyword evidence="5" id="KW-1185">Reference proteome</keyword>
<dbReference type="InterPro" id="IPR046951">
    <property type="entry name" value="CEOS"/>
</dbReference>
<dbReference type="InterPro" id="IPR007886">
    <property type="entry name" value="AlaDH/PNT_N"/>
</dbReference>
<proteinExistence type="predicted"/>
<dbReference type="Pfam" id="PF05222">
    <property type="entry name" value="AlaDh_PNT_N"/>
    <property type="match status" value="1"/>
</dbReference>
<dbReference type="EMBL" id="PKUS01000037">
    <property type="protein sequence ID" value="PLW67131.1"/>
    <property type="molecule type" value="Genomic_DNA"/>
</dbReference>
<dbReference type="Pfam" id="PF01262">
    <property type="entry name" value="AlaDh_PNT_C"/>
    <property type="match status" value="1"/>
</dbReference>
<comment type="caution">
    <text evidence="4">The sequence shown here is derived from an EMBL/GenBank/DDBJ whole genome shotgun (WGS) entry which is preliminary data.</text>
</comment>
<evidence type="ECO:0000259" key="2">
    <source>
        <dbReference type="SMART" id="SM01002"/>
    </source>
</evidence>
<dbReference type="OrthoDB" id="5918420at2"/>
<organism evidence="4 5">
    <name type="scientific">Pseudohalioglobus lutimaris</name>
    <dbReference type="NCBI Taxonomy" id="1737061"/>
    <lineage>
        <taxon>Bacteria</taxon>
        <taxon>Pseudomonadati</taxon>
        <taxon>Pseudomonadota</taxon>
        <taxon>Gammaproteobacteria</taxon>
        <taxon>Cellvibrionales</taxon>
        <taxon>Halieaceae</taxon>
        <taxon>Pseudohalioglobus</taxon>
    </lineage>
</organism>
<dbReference type="InterPro" id="IPR007698">
    <property type="entry name" value="AlaDH/PNT_NAD(H)-bd"/>
</dbReference>
<dbReference type="PANTHER" id="PTHR42795">
    <property type="entry name" value="ALANINE DEHYDROGENASE"/>
    <property type="match status" value="1"/>
</dbReference>
<dbReference type="SUPFAM" id="SSF51735">
    <property type="entry name" value="NAD(P)-binding Rossmann-fold domains"/>
    <property type="match status" value="1"/>
</dbReference>
<dbReference type="SMART" id="SM01002">
    <property type="entry name" value="AlaDh_PNT_C"/>
    <property type="match status" value="1"/>
</dbReference>
<gene>
    <name evidence="4" type="ORF">C0039_18635</name>
</gene>
<protein>
    <submittedName>
        <fullName evidence="4">NAD(P) transhydrogenase subunit alpha</fullName>
    </submittedName>
</protein>
<dbReference type="GO" id="GO:0047126">
    <property type="term" value="F:N5-(carboxyethyl)ornithine synthase activity"/>
    <property type="evidence" value="ECO:0007669"/>
    <property type="project" value="InterPro"/>
</dbReference>
<reference evidence="4 5" key="1">
    <citation type="submission" date="2018-01" db="EMBL/GenBank/DDBJ databases">
        <title>The draft genome sequence of Halioglobus lutimaris HF004.</title>
        <authorList>
            <person name="Du Z.-J."/>
            <person name="Shi M.-J."/>
        </authorList>
    </citation>
    <scope>NUCLEOTIDE SEQUENCE [LARGE SCALE GENOMIC DNA]</scope>
    <source>
        <strain evidence="4 5">HF004</strain>
    </source>
</reference>
<feature type="domain" description="Alanine dehydrogenase/pyridine nucleotide transhydrogenase NAD(H)-binding" evidence="2">
    <location>
        <begin position="152"/>
        <end position="309"/>
    </location>
</feature>
<dbReference type="PANTHER" id="PTHR42795:SF1">
    <property type="entry name" value="ALANINE DEHYDROGENASE"/>
    <property type="match status" value="1"/>
</dbReference>